<feature type="domain" description="Anoctamin transmembrane" evidence="8">
    <location>
        <begin position="77"/>
        <end position="168"/>
    </location>
</feature>
<evidence type="ECO:0000256" key="2">
    <source>
        <dbReference type="ARBA" id="ARBA00009671"/>
    </source>
</evidence>
<evidence type="ECO:0000256" key="1">
    <source>
        <dbReference type="ARBA" id="ARBA00004141"/>
    </source>
</evidence>
<dbReference type="Pfam" id="PF04547">
    <property type="entry name" value="Anoctamin"/>
    <property type="match status" value="2"/>
</dbReference>
<dbReference type="GO" id="GO:0005886">
    <property type="term" value="C:plasma membrane"/>
    <property type="evidence" value="ECO:0007669"/>
    <property type="project" value="TreeGrafter"/>
</dbReference>
<comment type="subcellular location">
    <subcellularLocation>
        <location evidence="1 6">Membrane</location>
        <topology evidence="1 6">Multi-pass membrane protein</topology>
    </subcellularLocation>
</comment>
<dbReference type="PANTHER" id="PTHR12308:SF84">
    <property type="entry name" value="ANOCTAMIN"/>
    <property type="match status" value="1"/>
</dbReference>
<evidence type="ECO:0000313" key="9">
    <source>
        <dbReference type="EMBL" id="KAK8763379.1"/>
    </source>
</evidence>
<feature type="domain" description="Anoctamin transmembrane" evidence="8">
    <location>
        <begin position="11"/>
        <end position="69"/>
    </location>
</feature>
<evidence type="ECO:0000313" key="10">
    <source>
        <dbReference type="Proteomes" id="UP001321473"/>
    </source>
</evidence>
<gene>
    <name evidence="9" type="ORF">V5799_034007</name>
</gene>
<feature type="transmembrane region" description="Helical" evidence="6">
    <location>
        <begin position="119"/>
        <end position="138"/>
    </location>
</feature>
<comment type="caution">
    <text evidence="9">The sequence shown here is derived from an EMBL/GenBank/DDBJ whole genome shotgun (WGS) entry which is preliminary data.</text>
</comment>
<sequence length="190" mass="22645">MKYTAFISLFLLIRTIIRAFAHTVHSGTERPRTQRDYEYSFAFKMFLFTFLNNYSTLIYIAFFKGRIFQAWWRQRRRRQGKELLPEQRAALARWEEDYLLEECPKLAPFDEYLEMTIQFGFVTLFVAAFPLAPLFALINNISQIRLDAYRYSKRLRRPVAERAPNIGAKTPSSFKQCCLVQYNTKYVGRM</sequence>
<keyword evidence="7" id="KW-0732">Signal</keyword>
<comment type="caution">
    <text evidence="6">Lacks conserved residue(s) required for the propagation of feature annotation.</text>
</comment>
<dbReference type="EMBL" id="JARKHS020029356">
    <property type="protein sequence ID" value="KAK8763379.1"/>
    <property type="molecule type" value="Genomic_DNA"/>
</dbReference>
<name>A0AAQ4DLN9_AMBAM</name>
<organism evidence="9 10">
    <name type="scientific">Amblyomma americanum</name>
    <name type="common">Lone star tick</name>
    <dbReference type="NCBI Taxonomy" id="6943"/>
    <lineage>
        <taxon>Eukaryota</taxon>
        <taxon>Metazoa</taxon>
        <taxon>Ecdysozoa</taxon>
        <taxon>Arthropoda</taxon>
        <taxon>Chelicerata</taxon>
        <taxon>Arachnida</taxon>
        <taxon>Acari</taxon>
        <taxon>Parasitiformes</taxon>
        <taxon>Ixodida</taxon>
        <taxon>Ixodoidea</taxon>
        <taxon>Ixodidae</taxon>
        <taxon>Amblyomminae</taxon>
        <taxon>Amblyomma</taxon>
    </lineage>
</organism>
<keyword evidence="3 6" id="KW-0812">Transmembrane</keyword>
<dbReference type="InterPro" id="IPR007632">
    <property type="entry name" value="Anoctamin"/>
</dbReference>
<accession>A0AAQ4DLN9</accession>
<dbReference type="GO" id="GO:0005254">
    <property type="term" value="F:chloride channel activity"/>
    <property type="evidence" value="ECO:0007669"/>
    <property type="project" value="TreeGrafter"/>
</dbReference>
<evidence type="ECO:0000259" key="8">
    <source>
        <dbReference type="Pfam" id="PF04547"/>
    </source>
</evidence>
<reference evidence="9 10" key="1">
    <citation type="journal article" date="2023" name="Arcadia Sci">
        <title>De novo assembly of a long-read Amblyomma americanum tick genome.</title>
        <authorList>
            <person name="Chou S."/>
            <person name="Poskanzer K.E."/>
            <person name="Rollins M."/>
            <person name="Thuy-Boun P.S."/>
        </authorList>
    </citation>
    <scope>NUCLEOTIDE SEQUENCE [LARGE SCALE GENOMIC DNA]</scope>
    <source>
        <strain evidence="9">F_SG_1</strain>
        <tissue evidence="9">Salivary glands</tissue>
    </source>
</reference>
<dbReference type="InterPro" id="IPR049452">
    <property type="entry name" value="Anoctamin_TM"/>
</dbReference>
<feature type="chain" id="PRO_5042812079" description="Anoctamin" evidence="7">
    <location>
        <begin position="22"/>
        <end position="190"/>
    </location>
</feature>
<evidence type="ECO:0000256" key="4">
    <source>
        <dbReference type="ARBA" id="ARBA00022989"/>
    </source>
</evidence>
<feature type="transmembrane region" description="Helical" evidence="6">
    <location>
        <begin position="45"/>
        <end position="68"/>
    </location>
</feature>
<dbReference type="PANTHER" id="PTHR12308">
    <property type="entry name" value="ANOCTAMIN"/>
    <property type="match status" value="1"/>
</dbReference>
<evidence type="ECO:0000256" key="7">
    <source>
        <dbReference type="SAM" id="SignalP"/>
    </source>
</evidence>
<keyword evidence="4 6" id="KW-1133">Transmembrane helix</keyword>
<comment type="similarity">
    <text evidence="2 6">Belongs to the anoctamin family.</text>
</comment>
<feature type="signal peptide" evidence="7">
    <location>
        <begin position="1"/>
        <end position="21"/>
    </location>
</feature>
<evidence type="ECO:0000256" key="3">
    <source>
        <dbReference type="ARBA" id="ARBA00022692"/>
    </source>
</evidence>
<keyword evidence="10" id="KW-1185">Reference proteome</keyword>
<dbReference type="AlphaFoldDB" id="A0AAQ4DLN9"/>
<evidence type="ECO:0000256" key="5">
    <source>
        <dbReference type="ARBA" id="ARBA00023136"/>
    </source>
</evidence>
<dbReference type="Proteomes" id="UP001321473">
    <property type="component" value="Unassembled WGS sequence"/>
</dbReference>
<evidence type="ECO:0000256" key="6">
    <source>
        <dbReference type="RuleBase" id="RU280814"/>
    </source>
</evidence>
<keyword evidence="5 6" id="KW-0472">Membrane</keyword>
<proteinExistence type="inferred from homology"/>
<protein>
    <recommendedName>
        <fullName evidence="6">Anoctamin</fullName>
    </recommendedName>
</protein>